<reference evidence="1" key="1">
    <citation type="journal article" date="2025" name="Int. J. Syst. Evol. Microbiol.">
        <title>Inconstantimicrobium mannanitabidum sp. nov., a novel member of the family Clostridiaceae isolated from anoxic soil under the treatment of reductive soil disinfestation.</title>
        <authorList>
            <person name="Ueki A."/>
            <person name="Tonouchi A."/>
            <person name="Honma S."/>
            <person name="Kaku N."/>
            <person name="Ueki K."/>
        </authorList>
    </citation>
    <scope>NUCLEOTIDE SEQUENCE</scope>
    <source>
        <strain evidence="1">TW13</strain>
    </source>
</reference>
<dbReference type="Proteomes" id="UP001058074">
    <property type="component" value="Unassembled WGS sequence"/>
</dbReference>
<keyword evidence="2" id="KW-1185">Reference proteome</keyword>
<name>A0ACB5R983_9CLOT</name>
<proteinExistence type="predicted"/>
<dbReference type="EMBL" id="BROD01000001">
    <property type="protein sequence ID" value="GKX65585.1"/>
    <property type="molecule type" value="Genomic_DNA"/>
</dbReference>
<gene>
    <name evidence="1" type="ORF">rsdtw13_08430</name>
</gene>
<protein>
    <submittedName>
        <fullName evidence="1">Uncharacterized protein</fullName>
    </submittedName>
</protein>
<evidence type="ECO:0000313" key="2">
    <source>
        <dbReference type="Proteomes" id="UP001058074"/>
    </source>
</evidence>
<organism evidence="1 2">
    <name type="scientific">Inconstantimicrobium mannanitabidum</name>
    <dbReference type="NCBI Taxonomy" id="1604901"/>
    <lineage>
        <taxon>Bacteria</taxon>
        <taxon>Bacillati</taxon>
        <taxon>Bacillota</taxon>
        <taxon>Clostridia</taxon>
        <taxon>Eubacteriales</taxon>
        <taxon>Clostridiaceae</taxon>
        <taxon>Inconstantimicrobium</taxon>
    </lineage>
</organism>
<comment type="caution">
    <text evidence="1">The sequence shown here is derived from an EMBL/GenBank/DDBJ whole genome shotgun (WGS) entry which is preliminary data.</text>
</comment>
<evidence type="ECO:0000313" key="1">
    <source>
        <dbReference type="EMBL" id="GKX65585.1"/>
    </source>
</evidence>
<accession>A0ACB5R983</accession>
<sequence>MSEITLEKVDLVKDRMGVSYAEAKEALEMNDGDVLEAIIYLEKKINDELTEKYGDANCWNEENENNKYETIEDFKVWLKELINKGNVSRVKIRKDEKVLVDIPVNAGIAAGVIAIVIPQLLAIGIITAIATKLTIEITKDDGTVEVINKMVAKAAKDVSEKTQDVVSNVKAKVSSVKSDLGHHTKNGNTKAESESIYSYTVNFDEEQ</sequence>